<dbReference type="AlphaFoldDB" id="A0A840AK01"/>
<evidence type="ECO:0000256" key="2">
    <source>
        <dbReference type="ARBA" id="ARBA00012000"/>
    </source>
</evidence>
<reference evidence="7 8" key="1">
    <citation type="submission" date="2020-08" db="EMBL/GenBank/DDBJ databases">
        <title>Genomic Encyclopedia of Type Strains, Phase IV (KMG-IV): sequencing the most valuable type-strain genomes for metagenomic binning, comparative biology and taxonomic classification.</title>
        <authorList>
            <person name="Goeker M."/>
        </authorList>
    </citation>
    <scope>NUCLEOTIDE SEQUENCE [LARGE SCALE GENOMIC DNA]</scope>
    <source>
        <strain evidence="7 8">DSM 25966</strain>
    </source>
</reference>
<dbReference type="Gene3D" id="3.30.310.20">
    <property type="entry name" value="DNA-3-methyladenine glycosylase AlkA, N-terminal domain"/>
    <property type="match status" value="1"/>
</dbReference>
<dbReference type="InterPro" id="IPR051912">
    <property type="entry name" value="Alkylbase_DNA_Glycosylase/TA"/>
</dbReference>
<comment type="caution">
    <text evidence="7">The sequence shown here is derived from an EMBL/GenBank/DDBJ whole genome shotgun (WGS) entry which is preliminary data.</text>
</comment>
<evidence type="ECO:0000313" key="7">
    <source>
        <dbReference type="EMBL" id="MBB3929902.1"/>
    </source>
</evidence>
<dbReference type="InterPro" id="IPR011257">
    <property type="entry name" value="DNA_glycosylase"/>
</dbReference>
<evidence type="ECO:0000256" key="3">
    <source>
        <dbReference type="ARBA" id="ARBA00022763"/>
    </source>
</evidence>
<dbReference type="SMART" id="SM00478">
    <property type="entry name" value="ENDO3c"/>
    <property type="match status" value="1"/>
</dbReference>
<organism evidence="7 8">
    <name type="scientific">Kaistia hirudinis</name>
    <dbReference type="NCBI Taxonomy" id="1293440"/>
    <lineage>
        <taxon>Bacteria</taxon>
        <taxon>Pseudomonadati</taxon>
        <taxon>Pseudomonadota</taxon>
        <taxon>Alphaproteobacteria</taxon>
        <taxon>Hyphomicrobiales</taxon>
        <taxon>Kaistiaceae</taxon>
        <taxon>Kaistia</taxon>
    </lineage>
</organism>
<feature type="domain" description="DNA-3-methyladenine glycosylase AlkA N-terminal" evidence="6">
    <location>
        <begin position="6"/>
        <end position="121"/>
    </location>
</feature>
<dbReference type="InterPro" id="IPR010316">
    <property type="entry name" value="AlkA_N"/>
</dbReference>
<name>A0A840AK01_9HYPH</name>
<evidence type="ECO:0000256" key="1">
    <source>
        <dbReference type="ARBA" id="ARBA00000086"/>
    </source>
</evidence>
<dbReference type="Pfam" id="PF00730">
    <property type="entry name" value="HhH-GPD"/>
    <property type="match status" value="1"/>
</dbReference>
<dbReference type="GO" id="GO:0006285">
    <property type="term" value="P:base-excision repair, AP site formation"/>
    <property type="evidence" value="ECO:0007669"/>
    <property type="project" value="TreeGrafter"/>
</dbReference>
<keyword evidence="3" id="KW-0227">DNA damage</keyword>
<evidence type="ECO:0000259" key="5">
    <source>
        <dbReference type="SMART" id="SM00478"/>
    </source>
</evidence>
<dbReference type="GO" id="GO:0005737">
    <property type="term" value="C:cytoplasm"/>
    <property type="evidence" value="ECO:0007669"/>
    <property type="project" value="TreeGrafter"/>
</dbReference>
<feature type="domain" description="HhH-GPD" evidence="5">
    <location>
        <begin position="131"/>
        <end position="293"/>
    </location>
</feature>
<dbReference type="GO" id="GO:0032131">
    <property type="term" value="F:alkylated DNA binding"/>
    <property type="evidence" value="ECO:0007669"/>
    <property type="project" value="TreeGrafter"/>
</dbReference>
<accession>A0A840AK01</accession>
<dbReference type="Pfam" id="PF06029">
    <property type="entry name" value="AlkA_N"/>
    <property type="match status" value="1"/>
</dbReference>
<dbReference type="GO" id="GO:0043916">
    <property type="term" value="F:DNA-7-methylguanine glycosylase activity"/>
    <property type="evidence" value="ECO:0007669"/>
    <property type="project" value="TreeGrafter"/>
</dbReference>
<dbReference type="GO" id="GO:0032993">
    <property type="term" value="C:protein-DNA complex"/>
    <property type="evidence" value="ECO:0007669"/>
    <property type="project" value="TreeGrafter"/>
</dbReference>
<dbReference type="Proteomes" id="UP000553963">
    <property type="component" value="Unassembled WGS sequence"/>
</dbReference>
<dbReference type="EMBL" id="JACIDS010000001">
    <property type="protein sequence ID" value="MBB3929902.1"/>
    <property type="molecule type" value="Genomic_DNA"/>
</dbReference>
<dbReference type="InterPro" id="IPR037046">
    <property type="entry name" value="AlkA_N_sf"/>
</dbReference>
<evidence type="ECO:0000256" key="4">
    <source>
        <dbReference type="ARBA" id="ARBA00023204"/>
    </source>
</evidence>
<protein>
    <recommendedName>
        <fullName evidence="2">DNA-3-methyladenine glycosylase II</fullName>
        <ecNumber evidence="2">3.2.2.21</ecNumber>
    </recommendedName>
</protein>
<gene>
    <name evidence="7" type="ORF">GGR25_000921</name>
</gene>
<dbReference type="CDD" id="cd00056">
    <property type="entry name" value="ENDO3c"/>
    <property type="match status" value="1"/>
</dbReference>
<dbReference type="Gene3D" id="1.10.340.30">
    <property type="entry name" value="Hypothetical protein, domain 2"/>
    <property type="match status" value="1"/>
</dbReference>
<sequence>MRLFAELPLPAFYRAAEVLAYHGRDGASLTERVEGARILKPLRLAGGPTLVAIDLGSGTAATLAADRPLVPAEAEAVLAIARRMLGLNADAAGLDRIAERDPIVARLVAGRPGLRLPLTAHAWEAMCWAVIGQQINLTFAAALRREMVDLAGAPHGESGWRLHPTPADIAALAPEALTARRFSRAKAAYLIGVARAVTEGTLDLDALALLPADEAEERLVALRGIGRWTARYVMLRGLGHGDVAPVGDSGLATALQRLHGLEVRPDMAAQEALMRPFAPFRSLATAHLWASLAPPLAGDAGR</sequence>
<dbReference type="PANTHER" id="PTHR43003:SF13">
    <property type="entry name" value="DNA-3-METHYLADENINE GLYCOSYLASE 2"/>
    <property type="match status" value="1"/>
</dbReference>
<evidence type="ECO:0000313" key="8">
    <source>
        <dbReference type="Proteomes" id="UP000553963"/>
    </source>
</evidence>
<dbReference type="SUPFAM" id="SSF48150">
    <property type="entry name" value="DNA-glycosylase"/>
    <property type="match status" value="1"/>
</dbReference>
<dbReference type="InterPro" id="IPR003265">
    <property type="entry name" value="HhH-GPD_domain"/>
</dbReference>
<keyword evidence="8" id="KW-1185">Reference proteome</keyword>
<keyword evidence="4" id="KW-0234">DNA repair</keyword>
<proteinExistence type="predicted"/>
<dbReference type="GO" id="GO:0006307">
    <property type="term" value="P:DNA alkylation repair"/>
    <property type="evidence" value="ECO:0007669"/>
    <property type="project" value="TreeGrafter"/>
</dbReference>
<dbReference type="GO" id="GO:0008725">
    <property type="term" value="F:DNA-3-methyladenine glycosylase activity"/>
    <property type="evidence" value="ECO:0007669"/>
    <property type="project" value="TreeGrafter"/>
</dbReference>
<dbReference type="RefSeq" id="WP_183397514.1">
    <property type="nucleotide sequence ID" value="NZ_JACIDS010000001.1"/>
</dbReference>
<dbReference type="EC" id="3.2.2.21" evidence="2"/>
<comment type="catalytic activity">
    <reaction evidence="1">
        <text>Hydrolysis of alkylated DNA, releasing 3-methyladenine, 3-methylguanine, 7-methylguanine and 7-methyladenine.</text>
        <dbReference type="EC" id="3.2.2.21"/>
    </reaction>
</comment>
<evidence type="ECO:0000259" key="6">
    <source>
        <dbReference type="SMART" id="SM01009"/>
    </source>
</evidence>
<dbReference type="SMART" id="SM01009">
    <property type="entry name" value="AlkA_N"/>
    <property type="match status" value="1"/>
</dbReference>
<dbReference type="PANTHER" id="PTHR43003">
    <property type="entry name" value="DNA-3-METHYLADENINE GLYCOSYLASE"/>
    <property type="match status" value="1"/>
</dbReference>